<dbReference type="AlphaFoldDB" id="A0AA44KU88"/>
<comment type="caution">
    <text evidence="2">The sequence shown here is derived from an EMBL/GenBank/DDBJ whole genome shotgun (WGS) entry which is preliminary data.</text>
</comment>
<dbReference type="Proteomes" id="UP000183185">
    <property type="component" value="Unassembled WGS sequence"/>
</dbReference>
<evidence type="ECO:0000313" key="3">
    <source>
        <dbReference type="Proteomes" id="UP000183185"/>
    </source>
</evidence>
<dbReference type="InterPro" id="IPR009677">
    <property type="entry name" value="DUF1266"/>
</dbReference>
<accession>A0AA44KU88</accession>
<dbReference type="RefSeq" id="WP_071746584.1">
    <property type="nucleotide sequence ID" value="NZ_MACH01000101.1"/>
</dbReference>
<reference evidence="2 3" key="1">
    <citation type="submission" date="2016-06" db="EMBL/GenBank/DDBJ databases">
        <title>First insights into the genetic diversity and population structure of in the Bacillus cereus group bacteria from diverse marine environments.</title>
        <authorList>
            <person name="Liu Y."/>
            <person name="Lai Q."/>
            <person name="Shao Z."/>
        </authorList>
    </citation>
    <scope>NUCLEOTIDE SEQUENCE [LARGE SCALE GENOMIC DNA]</scope>
    <source>
        <strain evidence="2 3">TD42</strain>
    </source>
</reference>
<dbReference type="EMBL" id="MACH01000101">
    <property type="protein sequence ID" value="OJE42508.1"/>
    <property type="molecule type" value="Genomic_DNA"/>
</dbReference>
<name>A0AA44KU88_9BACI</name>
<dbReference type="Pfam" id="PF06889">
    <property type="entry name" value="DUF1266"/>
    <property type="match status" value="1"/>
</dbReference>
<protein>
    <submittedName>
        <fullName evidence="2">Peptide chain release factor A</fullName>
    </submittedName>
</protein>
<evidence type="ECO:0000259" key="1">
    <source>
        <dbReference type="Pfam" id="PF06889"/>
    </source>
</evidence>
<evidence type="ECO:0000313" key="2">
    <source>
        <dbReference type="EMBL" id="OJE42508.1"/>
    </source>
</evidence>
<organism evidence="2 3">
    <name type="scientific">Bacillus proteolyticus</name>
    <dbReference type="NCBI Taxonomy" id="2026192"/>
    <lineage>
        <taxon>Bacteria</taxon>
        <taxon>Bacillati</taxon>
        <taxon>Bacillota</taxon>
        <taxon>Bacilli</taxon>
        <taxon>Bacillales</taxon>
        <taxon>Bacillaceae</taxon>
        <taxon>Bacillus</taxon>
        <taxon>Bacillus cereus group</taxon>
    </lineage>
</organism>
<sequence length="225" mass="26757">MFVSRKQKQIEQYFRCLSTICIDSYFLVHYFTKYESTFIRDRILGKRFLKRQLREFDCNDSAQLKEKIEWLLEEGTRQEFHTIHNQLTPLSEAGRKLSLTSQSSNEKIYIVNYSLHMLPDAGIAAFDYAQCIYLSRIGNRLGYLSKKEAEHYMIQAAKLAQKSYSDWKEYFLAYHIGCHFNKSDIKFTNVDKYNFTYPQSMFRVRDSYLNTIAWENDLLTDLNEG</sequence>
<proteinExistence type="predicted"/>
<feature type="domain" description="DUF1266" evidence="1">
    <location>
        <begin position="55"/>
        <end position="209"/>
    </location>
</feature>
<gene>
    <name evidence="2" type="ORF">BAQ49_11770</name>
</gene>